<dbReference type="PANTHER" id="PTHR10151:SF120">
    <property type="entry name" value="BIS(5'-ADENOSYL)-TRIPHOSPHATASE"/>
    <property type="match status" value="1"/>
</dbReference>
<dbReference type="PANTHER" id="PTHR10151">
    <property type="entry name" value="ECTONUCLEOTIDE PYROPHOSPHATASE/PHOSPHODIESTERASE"/>
    <property type="match status" value="1"/>
</dbReference>
<organism evidence="1 2">
    <name type="scientific">Bifidobacterium bifidum</name>
    <dbReference type="NCBI Taxonomy" id="1681"/>
    <lineage>
        <taxon>Bacteria</taxon>
        <taxon>Bacillati</taxon>
        <taxon>Actinomycetota</taxon>
        <taxon>Actinomycetes</taxon>
        <taxon>Bifidobacteriales</taxon>
        <taxon>Bifidobacteriaceae</taxon>
        <taxon>Bifidobacterium</taxon>
    </lineage>
</organism>
<dbReference type="GO" id="GO:0016787">
    <property type="term" value="F:hydrolase activity"/>
    <property type="evidence" value="ECO:0007669"/>
    <property type="project" value="UniProtKB-ARBA"/>
</dbReference>
<comment type="caution">
    <text evidence="1">The sequence shown here is derived from an EMBL/GenBank/DDBJ whole genome shotgun (WGS) entry which is preliminary data.</text>
</comment>
<dbReference type="AlphaFoldDB" id="A0A0H2PFN9"/>
<protein>
    <submittedName>
        <fullName evidence="1">Type I phosphodiesterase / nucleotide pyrophosphatase</fullName>
    </submittedName>
</protein>
<proteinExistence type="predicted"/>
<dbReference type="Gene3D" id="3.40.720.10">
    <property type="entry name" value="Alkaline Phosphatase, subunit A"/>
    <property type="match status" value="1"/>
</dbReference>
<name>A0A0H2PFN9_BIFBI</name>
<dbReference type="InterPro" id="IPR002591">
    <property type="entry name" value="Phosphodiest/P_Trfase"/>
</dbReference>
<dbReference type="InterPro" id="IPR017850">
    <property type="entry name" value="Alkaline_phosphatase_core_sf"/>
</dbReference>
<dbReference type="PATRIC" id="fig|1681.45.peg.1837"/>
<reference evidence="1 2" key="1">
    <citation type="submission" date="2016-01" db="EMBL/GenBank/DDBJ databases">
        <authorList>
            <person name="Oliw E.H."/>
        </authorList>
    </citation>
    <scope>NUCLEOTIDE SEQUENCE [LARGE SCALE GENOMIC DNA]</scope>
    <source>
        <strain evidence="1 2">MJR8628B</strain>
    </source>
</reference>
<evidence type="ECO:0000313" key="2">
    <source>
        <dbReference type="Proteomes" id="UP000070092"/>
    </source>
</evidence>
<dbReference type="Pfam" id="PF01663">
    <property type="entry name" value="Phosphodiest"/>
    <property type="match status" value="1"/>
</dbReference>
<gene>
    <name evidence="1" type="ORF">HMPREF3196_00815</name>
</gene>
<accession>A0A0H2PFN9</accession>
<sequence>MENMNAEIASMDELLQTIPTVRYGDWRRDAVRGGALHLSAVLPAVSAAIGHPVATRIHHDPEALRVALGVPKADSVIVALVDGLGYWNLRMRVGHSPYLRALLRDESNDRPIATCAPSTTVAAMAAFGTGTCPGLTGMAGYTQRNTQTGELSQLIQFDNAIAPLDLQREPTVFETLRAAGVRVTSCGLPKFAGSPLTKAALRGADYKGDMRPLGRVRAACEASKTPGLTYLYIRDADKVGHAYGWESEQWTAVFERVDEQLAQLHRLAPRGTLIVIVADHGMVGSDPDQRVDIAENPELARGVALVGGEPRSLMLYAEPDCDPNDIARRWRDRLGDAALVRTRDEAIDQGMFGVVEPRVRPMLGDVLVSAAGRATFVDSRIQTDKATRLPGVHGSQTALEMDIPCLIDVA</sequence>
<dbReference type="EMBL" id="LRPO01000024">
    <property type="protein sequence ID" value="KWZ81688.1"/>
    <property type="molecule type" value="Genomic_DNA"/>
</dbReference>
<evidence type="ECO:0000313" key="1">
    <source>
        <dbReference type="EMBL" id="KWZ81688.1"/>
    </source>
</evidence>
<dbReference type="SUPFAM" id="SSF53649">
    <property type="entry name" value="Alkaline phosphatase-like"/>
    <property type="match status" value="1"/>
</dbReference>
<dbReference type="Proteomes" id="UP000070092">
    <property type="component" value="Unassembled WGS sequence"/>
</dbReference>